<feature type="transmembrane region" description="Helical" evidence="1">
    <location>
        <begin position="85"/>
        <end position="107"/>
    </location>
</feature>
<sequence length="168" mass="18516">MMENEGSGNGGKRLEKITGFLIFSSAIVSFIFLALLLFYGHTRHYSLCLVLFCLVSILVSASIAAEIYSRIKYENKPGGQQSGKLNIYSSTGILAMIEGWFVFGLYLVTGWQPKLAPPVWAFIVMLSMAVFIAGKLEDKAGQRGRSLPFWLLIILGAANVVPILVFFL</sequence>
<feature type="transmembrane region" description="Helical" evidence="1">
    <location>
        <begin position="44"/>
        <end position="65"/>
    </location>
</feature>
<dbReference type="EMBL" id="PFMR01000248">
    <property type="protein sequence ID" value="PIZ15635.1"/>
    <property type="molecule type" value="Genomic_DNA"/>
</dbReference>
<gene>
    <name evidence="2" type="ORF">COY52_09235</name>
</gene>
<evidence type="ECO:0000256" key="1">
    <source>
        <dbReference type="SAM" id="Phobius"/>
    </source>
</evidence>
<reference evidence="3" key="1">
    <citation type="submission" date="2017-09" db="EMBL/GenBank/DDBJ databases">
        <title>Depth-based differentiation of microbial function through sediment-hosted aquifers and enrichment of novel symbionts in the deep terrestrial subsurface.</title>
        <authorList>
            <person name="Probst A.J."/>
            <person name="Ladd B."/>
            <person name="Jarett J.K."/>
            <person name="Geller-Mcgrath D.E."/>
            <person name="Sieber C.M.K."/>
            <person name="Emerson J.B."/>
            <person name="Anantharaman K."/>
            <person name="Thomas B.C."/>
            <person name="Malmstrom R."/>
            <person name="Stieglmeier M."/>
            <person name="Klingl A."/>
            <person name="Woyke T."/>
            <person name="Ryan C.M."/>
            <person name="Banfield J.F."/>
        </authorList>
    </citation>
    <scope>NUCLEOTIDE SEQUENCE [LARGE SCALE GENOMIC DNA]</scope>
</reference>
<evidence type="ECO:0000313" key="3">
    <source>
        <dbReference type="Proteomes" id="UP000229307"/>
    </source>
</evidence>
<keyword evidence="1" id="KW-0472">Membrane</keyword>
<feature type="transmembrane region" description="Helical" evidence="1">
    <location>
        <begin position="119"/>
        <end position="136"/>
    </location>
</feature>
<feature type="transmembrane region" description="Helical" evidence="1">
    <location>
        <begin position="148"/>
        <end position="167"/>
    </location>
</feature>
<keyword evidence="1" id="KW-1133">Transmembrane helix</keyword>
<organism evidence="2 3">
    <name type="scientific">Candidatus Desantisbacteria bacterium CG_4_10_14_0_8_um_filter_48_22</name>
    <dbReference type="NCBI Taxonomy" id="1974543"/>
    <lineage>
        <taxon>Bacteria</taxon>
        <taxon>Candidatus Desantisiibacteriota</taxon>
    </lineage>
</organism>
<dbReference type="Proteomes" id="UP000229307">
    <property type="component" value="Unassembled WGS sequence"/>
</dbReference>
<feature type="transmembrane region" description="Helical" evidence="1">
    <location>
        <begin position="20"/>
        <end position="38"/>
    </location>
</feature>
<proteinExistence type="predicted"/>
<keyword evidence="1" id="KW-0812">Transmembrane</keyword>
<dbReference type="AlphaFoldDB" id="A0A2M7S7W3"/>
<comment type="caution">
    <text evidence="2">The sequence shown here is derived from an EMBL/GenBank/DDBJ whole genome shotgun (WGS) entry which is preliminary data.</text>
</comment>
<accession>A0A2M7S7W3</accession>
<name>A0A2M7S7W3_9BACT</name>
<protein>
    <submittedName>
        <fullName evidence="2">Uncharacterized protein</fullName>
    </submittedName>
</protein>
<evidence type="ECO:0000313" key="2">
    <source>
        <dbReference type="EMBL" id="PIZ15635.1"/>
    </source>
</evidence>